<reference evidence="7 8" key="1">
    <citation type="submission" date="2013-12" db="EMBL/GenBank/DDBJ databases">
        <authorList>
            <consortium name="DOE Joint Genome Institute"/>
            <person name="Kappler U."/>
            <person name="Huntemann M."/>
            <person name="Han J."/>
            <person name="Chen A."/>
            <person name="Kyrpides N."/>
            <person name="Mavromatis K."/>
            <person name="Markowitz V."/>
            <person name="Palaniappan K."/>
            <person name="Ivanova N."/>
            <person name="Schaumberg A."/>
            <person name="Pati A."/>
            <person name="Liolios K."/>
            <person name="Nordberg H.P."/>
            <person name="Cantor M.N."/>
            <person name="Hua S.X."/>
            <person name="Woyke T."/>
        </authorList>
    </citation>
    <scope>NUCLEOTIDE SEQUENCE [LARGE SCALE GENOMIC DNA]</scope>
    <source>
        <strain evidence="8">AL2</strain>
    </source>
</reference>
<dbReference type="PANTHER" id="PTHR30213">
    <property type="entry name" value="INNER MEMBRANE PROTEIN YHJD"/>
    <property type="match status" value="1"/>
</dbReference>
<dbReference type="InterPro" id="IPR017039">
    <property type="entry name" value="Virul_fac_BrkB"/>
</dbReference>
<evidence type="ECO:0000256" key="1">
    <source>
        <dbReference type="ARBA" id="ARBA00004651"/>
    </source>
</evidence>
<dbReference type="NCBIfam" id="TIGR00765">
    <property type="entry name" value="yihY_not_rbn"/>
    <property type="match status" value="1"/>
</dbReference>
<gene>
    <name evidence="7" type="ORF">THIAE_08490</name>
</gene>
<feature type="transmembrane region" description="Helical" evidence="6">
    <location>
        <begin position="40"/>
        <end position="64"/>
    </location>
</feature>
<dbReference type="Pfam" id="PF03631">
    <property type="entry name" value="Virul_fac_BrkB"/>
    <property type="match status" value="1"/>
</dbReference>
<dbReference type="FunCoup" id="W0DTM7">
    <property type="interactions" value="114"/>
</dbReference>
<keyword evidence="3 6" id="KW-0812">Transmembrane</keyword>
<feature type="transmembrane region" description="Helical" evidence="6">
    <location>
        <begin position="207"/>
        <end position="223"/>
    </location>
</feature>
<evidence type="ECO:0000256" key="2">
    <source>
        <dbReference type="ARBA" id="ARBA00022475"/>
    </source>
</evidence>
<dbReference type="HOGENOM" id="CLU_032288_0_0_6"/>
<organism evidence="7 8">
    <name type="scientific">Thiomicrospira aerophila AL3</name>
    <dbReference type="NCBI Taxonomy" id="717772"/>
    <lineage>
        <taxon>Bacteria</taxon>
        <taxon>Pseudomonadati</taxon>
        <taxon>Pseudomonadota</taxon>
        <taxon>Gammaproteobacteria</taxon>
        <taxon>Thiotrichales</taxon>
        <taxon>Piscirickettsiaceae</taxon>
        <taxon>Thiomicrospira</taxon>
    </lineage>
</organism>
<dbReference type="PANTHER" id="PTHR30213:SF0">
    <property type="entry name" value="UPF0761 MEMBRANE PROTEIN YIHY"/>
    <property type="match status" value="1"/>
</dbReference>
<keyword evidence="5 6" id="KW-0472">Membrane</keyword>
<feature type="transmembrane region" description="Helical" evidence="6">
    <location>
        <begin position="181"/>
        <end position="201"/>
    </location>
</feature>
<dbReference type="InParanoid" id="W0DTM7"/>
<protein>
    <submittedName>
        <fullName evidence="7">Ribonuclease BN</fullName>
    </submittedName>
</protein>
<feature type="transmembrane region" description="Helical" evidence="6">
    <location>
        <begin position="244"/>
        <end position="266"/>
    </location>
</feature>
<feature type="transmembrane region" description="Helical" evidence="6">
    <location>
        <begin position="101"/>
        <end position="120"/>
    </location>
</feature>
<dbReference type="EMBL" id="CP007030">
    <property type="protein sequence ID" value="AHF01787.1"/>
    <property type="molecule type" value="Genomic_DNA"/>
</dbReference>
<evidence type="ECO:0000256" key="6">
    <source>
        <dbReference type="SAM" id="Phobius"/>
    </source>
</evidence>
<dbReference type="GO" id="GO:0005886">
    <property type="term" value="C:plasma membrane"/>
    <property type="evidence" value="ECO:0007669"/>
    <property type="project" value="UniProtKB-SubCell"/>
</dbReference>
<dbReference type="RefSeq" id="WP_006460984.1">
    <property type="nucleotide sequence ID" value="NZ_CP007030.1"/>
</dbReference>
<dbReference type="Proteomes" id="UP000005380">
    <property type="component" value="Chromosome"/>
</dbReference>
<proteinExistence type="predicted"/>
<evidence type="ECO:0000256" key="5">
    <source>
        <dbReference type="ARBA" id="ARBA00023136"/>
    </source>
</evidence>
<feature type="transmembrane region" description="Helical" evidence="6">
    <location>
        <begin position="140"/>
        <end position="160"/>
    </location>
</feature>
<keyword evidence="8" id="KW-1185">Reference proteome</keyword>
<keyword evidence="4 6" id="KW-1133">Transmembrane helix</keyword>
<evidence type="ECO:0000313" key="8">
    <source>
        <dbReference type="Proteomes" id="UP000005380"/>
    </source>
</evidence>
<evidence type="ECO:0000256" key="4">
    <source>
        <dbReference type="ARBA" id="ARBA00022989"/>
    </source>
</evidence>
<sequence length="289" mass="33148">MRLLKTTFTKLARLPGLALFFASGQRFVVCKGGDLVSSLAYVSLVSLVPMLAIMISIFSMSPLFEPLQNLVLDMVFTHFIPDSQPVVAQSLNSFAQQASRLALPGLLAMWVTTLLLLWHIDQKVNSFWQVRRERTWWMVISKYFAISLMGPILLGAGLFASSSLMAYPIWQELNDYEPVKMLEWLKLVPLIVGFVVFFMVFKWVPTAFISWQQAGLVAIMASIQFELLKRGFAWFIQAFPTYDLVYGALAALPLFLLWLYLIWWIVLWNTALLAEMNCQQDEQQEQENR</sequence>
<comment type="subcellular location">
    <subcellularLocation>
        <location evidence="1">Cell membrane</location>
        <topology evidence="1">Multi-pass membrane protein</topology>
    </subcellularLocation>
</comment>
<dbReference type="STRING" id="717772.THIAE_08490"/>
<dbReference type="AlphaFoldDB" id="W0DTM7"/>
<evidence type="ECO:0000256" key="3">
    <source>
        <dbReference type="ARBA" id="ARBA00022692"/>
    </source>
</evidence>
<evidence type="ECO:0000313" key="7">
    <source>
        <dbReference type="EMBL" id="AHF01787.1"/>
    </source>
</evidence>
<name>W0DTM7_9GAMM</name>
<dbReference type="KEGG" id="tao:THIAE_08490"/>
<accession>W0DTM7</accession>
<dbReference type="eggNOG" id="COG1295">
    <property type="taxonomic scope" value="Bacteria"/>
</dbReference>
<keyword evidence="2" id="KW-1003">Cell membrane</keyword>
<dbReference type="PIRSF" id="PIRSF035875">
    <property type="entry name" value="RNase_BN"/>
    <property type="match status" value="1"/>
</dbReference>